<evidence type="ECO:0000313" key="3">
    <source>
        <dbReference type="EMBL" id="MBK1666754.1"/>
    </source>
</evidence>
<protein>
    <recommendedName>
        <fullName evidence="2">N-acetyltransferase domain-containing protein</fullName>
    </recommendedName>
</protein>
<evidence type="ECO:0000313" key="4">
    <source>
        <dbReference type="Proteomes" id="UP001296873"/>
    </source>
</evidence>
<dbReference type="SUPFAM" id="SSF55729">
    <property type="entry name" value="Acyl-CoA N-acyltransferases (Nat)"/>
    <property type="match status" value="1"/>
</dbReference>
<feature type="region of interest" description="Disordered" evidence="1">
    <location>
        <begin position="191"/>
        <end position="216"/>
    </location>
</feature>
<name>A0ABS1D9Q6_9PROT</name>
<dbReference type="InterPro" id="IPR000182">
    <property type="entry name" value="GNAT_dom"/>
</dbReference>
<dbReference type="Pfam" id="PF00583">
    <property type="entry name" value="Acetyltransf_1"/>
    <property type="match status" value="1"/>
</dbReference>
<evidence type="ECO:0000256" key="1">
    <source>
        <dbReference type="SAM" id="MobiDB-lite"/>
    </source>
</evidence>
<dbReference type="InterPro" id="IPR016181">
    <property type="entry name" value="Acyl_CoA_acyltransferase"/>
</dbReference>
<feature type="domain" description="N-acetyltransferase" evidence="2">
    <location>
        <begin position="39"/>
        <end position="192"/>
    </location>
</feature>
<dbReference type="EMBL" id="NRRL01000001">
    <property type="protein sequence ID" value="MBK1666754.1"/>
    <property type="molecule type" value="Genomic_DNA"/>
</dbReference>
<gene>
    <name evidence="3" type="ORF">CKO28_01685</name>
</gene>
<reference evidence="3 4" key="1">
    <citation type="journal article" date="2020" name="Microorganisms">
        <title>Osmotic Adaptation and Compatible Solute Biosynthesis of Phototrophic Bacteria as Revealed from Genome Analyses.</title>
        <authorList>
            <person name="Imhoff J.F."/>
            <person name="Rahn T."/>
            <person name="Kunzel S."/>
            <person name="Keller A."/>
            <person name="Neulinger S.C."/>
        </authorList>
    </citation>
    <scope>NUCLEOTIDE SEQUENCE [LARGE SCALE GENOMIC DNA]</scope>
    <source>
        <strain evidence="3 4">DSM 9895</strain>
    </source>
</reference>
<comment type="caution">
    <text evidence="3">The sequence shown here is derived from an EMBL/GenBank/DDBJ whole genome shotgun (WGS) entry which is preliminary data.</text>
</comment>
<dbReference type="Proteomes" id="UP001296873">
    <property type="component" value="Unassembled WGS sequence"/>
</dbReference>
<keyword evidence="4" id="KW-1185">Reference proteome</keyword>
<accession>A0ABS1D9Q6</accession>
<feature type="compositionally biased region" description="Basic residues" evidence="1">
    <location>
        <begin position="10"/>
        <end position="23"/>
    </location>
</feature>
<feature type="region of interest" description="Disordered" evidence="1">
    <location>
        <begin position="1"/>
        <end position="45"/>
    </location>
</feature>
<dbReference type="Gene3D" id="3.40.630.30">
    <property type="match status" value="1"/>
</dbReference>
<organism evidence="3 4">
    <name type="scientific">Rhodovibrio sodomensis</name>
    <dbReference type="NCBI Taxonomy" id="1088"/>
    <lineage>
        <taxon>Bacteria</taxon>
        <taxon>Pseudomonadati</taxon>
        <taxon>Pseudomonadota</taxon>
        <taxon>Alphaproteobacteria</taxon>
        <taxon>Rhodospirillales</taxon>
        <taxon>Rhodovibrionaceae</taxon>
        <taxon>Rhodovibrio</taxon>
    </lineage>
</organism>
<dbReference type="PROSITE" id="PS51186">
    <property type="entry name" value="GNAT"/>
    <property type="match status" value="1"/>
</dbReference>
<sequence>MPAPASRPRSAQRRQSVPKRRFLKPPDPYSPETPRRLDMTTTPLTPDHLPLIRDHLLRLSPEDRRGRFGTPLKDAGIEAYVARLDPARIQLIGRIEHGALVALTEIFLEGDLATCEAAFSVDPDRRRQGLGRAMATSALGHAAATGFARMVMFIQHANTPMRELVRRHAFNLPLEDSDYHANRPVELRQPCAGELPDIKASQGTAPPGGPDGLATA</sequence>
<dbReference type="CDD" id="cd04301">
    <property type="entry name" value="NAT_SF"/>
    <property type="match status" value="1"/>
</dbReference>
<proteinExistence type="predicted"/>
<evidence type="ECO:0000259" key="2">
    <source>
        <dbReference type="PROSITE" id="PS51186"/>
    </source>
</evidence>